<accession>A0A239G3G9</accession>
<organism evidence="12 13">
    <name type="scientific">Anaerovirgula multivorans</name>
    <dbReference type="NCBI Taxonomy" id="312168"/>
    <lineage>
        <taxon>Bacteria</taxon>
        <taxon>Bacillati</taxon>
        <taxon>Bacillota</taxon>
        <taxon>Clostridia</taxon>
        <taxon>Peptostreptococcales</taxon>
        <taxon>Natronincolaceae</taxon>
        <taxon>Anaerovirgula</taxon>
    </lineage>
</organism>
<gene>
    <name evidence="9" type="primary">hisZ</name>
    <name evidence="12" type="ORF">SAMN05446037_101517</name>
</gene>
<dbReference type="Gene3D" id="3.30.930.10">
    <property type="entry name" value="Bira Bifunctional Protein, Domain 2"/>
    <property type="match status" value="1"/>
</dbReference>
<feature type="binding site" evidence="10">
    <location>
        <begin position="81"/>
        <end position="83"/>
    </location>
    <ligand>
        <name>L-histidine</name>
        <dbReference type="ChEBI" id="CHEBI:57595"/>
    </ligand>
</feature>
<evidence type="ECO:0000256" key="4">
    <source>
        <dbReference type="ARBA" id="ARBA00020397"/>
    </source>
</evidence>
<evidence type="ECO:0000313" key="12">
    <source>
        <dbReference type="EMBL" id="SNS62993.1"/>
    </source>
</evidence>
<evidence type="ECO:0000256" key="2">
    <source>
        <dbReference type="ARBA" id="ARBA00004667"/>
    </source>
</evidence>
<keyword evidence="12" id="KW-0328">Glycosyltransferase</keyword>
<dbReference type="SUPFAM" id="SSF55681">
    <property type="entry name" value="Class II aaRS and biotin synthetases"/>
    <property type="match status" value="1"/>
</dbReference>
<dbReference type="UniPathway" id="UPA00031">
    <property type="reaction ID" value="UER00006"/>
</dbReference>
<name>A0A239G3G9_9FIRM</name>
<dbReference type="Pfam" id="PF13393">
    <property type="entry name" value="tRNA-synt_His"/>
    <property type="match status" value="1"/>
</dbReference>
<feature type="binding site" evidence="10">
    <location>
        <position position="111"/>
    </location>
    <ligand>
        <name>L-histidine</name>
        <dbReference type="ChEBI" id="CHEBI:57595"/>
    </ligand>
</feature>
<dbReference type="InterPro" id="IPR004516">
    <property type="entry name" value="HisRS/HisZ"/>
</dbReference>
<dbReference type="GO" id="GO:0006427">
    <property type="term" value="P:histidyl-tRNA aminoacylation"/>
    <property type="evidence" value="ECO:0007669"/>
    <property type="project" value="TreeGrafter"/>
</dbReference>
<dbReference type="OrthoDB" id="9800814at2"/>
<comment type="miscellaneous">
    <text evidence="9">This function is generally fulfilled by the C-terminal part of HisG, which is missing in some bacteria such as this one.</text>
</comment>
<dbReference type="CDD" id="cd00773">
    <property type="entry name" value="HisRS-like_core"/>
    <property type="match status" value="1"/>
</dbReference>
<keyword evidence="13" id="KW-1185">Reference proteome</keyword>
<dbReference type="InterPro" id="IPR045864">
    <property type="entry name" value="aa-tRNA-synth_II/BPL/LPL"/>
</dbReference>
<sequence>MQSRRVMLPEGVQDLLIDDCIYRRHIEDTLMENFIKSGYMEVSSPTLEYYDLFSKDYLASNGDKMFKLIDTNGSILVLRPDCTVPIVRMISTKMKDFIYPLKLCYVENVFRIDEEQAGKKREFRQAGVELFGVASYRADAEVIITAIESLKHLGLENFQIDIGQIKLLKGILEPMKIAEEEKNSIVYHMENKNFIALDRLIEELPIEESIQTILKELPRLFGEPREVLEQVKNLPLTITMIEAIEELEKVWKMIEGYGLGKYISLDLGMVTTLKYYSGVIFKGFTRDLGVVLLSGGRYDRLLEDFDIECPATGFAFVVNKITKALKIQENLSVQKKKHILLLEEGKGRTTAAVIEALRKQGYIVEVSLLKNTKDLIEYVQRRNIDQVMKIDEKGNVEIIEDLGGL</sequence>
<feature type="binding site" evidence="10">
    <location>
        <position position="129"/>
    </location>
    <ligand>
        <name>L-histidine</name>
        <dbReference type="ChEBI" id="CHEBI:57595"/>
    </ligand>
</feature>
<reference evidence="12 13" key="1">
    <citation type="submission" date="2017-06" db="EMBL/GenBank/DDBJ databases">
        <authorList>
            <person name="Kim H.J."/>
            <person name="Triplett B.A."/>
        </authorList>
    </citation>
    <scope>NUCLEOTIDE SEQUENCE [LARGE SCALE GENOMIC DNA]</scope>
    <source>
        <strain evidence="12 13">SCA</strain>
    </source>
</reference>
<feature type="binding site" evidence="10">
    <location>
        <begin position="275"/>
        <end position="276"/>
    </location>
    <ligand>
        <name>L-histidine</name>
        <dbReference type="ChEBI" id="CHEBI:57595"/>
    </ligand>
</feature>
<dbReference type="HAMAP" id="MF_00125">
    <property type="entry name" value="HisZ"/>
    <property type="match status" value="1"/>
</dbReference>
<keyword evidence="6 9" id="KW-0028">Amino-acid biosynthesis</keyword>
<dbReference type="PANTHER" id="PTHR43707:SF6">
    <property type="entry name" value="ATP PHOSPHORIBOSYLTRANSFERASE REGULATORY SUBUNIT"/>
    <property type="match status" value="1"/>
</dbReference>
<comment type="pathway">
    <text evidence="2 9">Amino-acid biosynthesis; L-histidine biosynthesis; L-histidine from 5-phospho-alpha-D-ribose 1-diphosphate: step 1/9.</text>
</comment>
<comment type="function">
    <text evidence="8 9">Required for the first step of histidine biosynthesis. May allow the feedback regulation of ATP phosphoribosyltransferase activity by histidine.</text>
</comment>
<dbReference type="AlphaFoldDB" id="A0A239G3G9"/>
<evidence type="ECO:0000256" key="6">
    <source>
        <dbReference type="ARBA" id="ARBA00022605"/>
    </source>
</evidence>
<evidence type="ECO:0000256" key="8">
    <source>
        <dbReference type="ARBA" id="ARBA00025246"/>
    </source>
</evidence>
<evidence type="ECO:0000256" key="5">
    <source>
        <dbReference type="ARBA" id="ARBA00022490"/>
    </source>
</evidence>
<comment type="subcellular location">
    <subcellularLocation>
        <location evidence="1 9">Cytoplasm</location>
    </subcellularLocation>
</comment>
<dbReference type="PROSITE" id="PS50862">
    <property type="entry name" value="AA_TRNA_LIGASE_II"/>
    <property type="match status" value="1"/>
</dbReference>
<feature type="domain" description="Aminoacyl-transfer RNA synthetases class-II family profile" evidence="11">
    <location>
        <begin position="1"/>
        <end position="385"/>
    </location>
</feature>
<dbReference type="RefSeq" id="WP_089283667.1">
    <property type="nucleotide sequence ID" value="NZ_FZOJ01000015.1"/>
</dbReference>
<dbReference type="NCBIfam" id="TIGR00443">
    <property type="entry name" value="hisZ_biosyn_reg"/>
    <property type="match status" value="1"/>
</dbReference>
<dbReference type="PIRSF" id="PIRSF001549">
    <property type="entry name" value="His-tRNA_synth"/>
    <property type="match status" value="1"/>
</dbReference>
<evidence type="ECO:0000256" key="10">
    <source>
        <dbReference type="PIRSR" id="PIRSR001549-1"/>
    </source>
</evidence>
<dbReference type="Proteomes" id="UP000198304">
    <property type="component" value="Unassembled WGS sequence"/>
</dbReference>
<dbReference type="InterPro" id="IPR006195">
    <property type="entry name" value="aa-tRNA-synth_II"/>
</dbReference>
<keyword evidence="7 9" id="KW-0368">Histidine biosynthesis</keyword>
<keyword evidence="5 9" id="KW-0963">Cytoplasm</keyword>
<evidence type="ECO:0000256" key="9">
    <source>
        <dbReference type="HAMAP-Rule" id="MF_00125"/>
    </source>
</evidence>
<comment type="subunit">
    <text evidence="9">Heteromultimer composed of HisG and HisZ subunits.</text>
</comment>
<evidence type="ECO:0000256" key="7">
    <source>
        <dbReference type="ARBA" id="ARBA00023102"/>
    </source>
</evidence>
<comment type="similarity">
    <text evidence="3 9">Belongs to the class-II aminoacyl-tRNA synthetase family. HisZ subfamily.</text>
</comment>
<evidence type="ECO:0000256" key="3">
    <source>
        <dbReference type="ARBA" id="ARBA00005539"/>
    </source>
</evidence>
<dbReference type="GO" id="GO:0000105">
    <property type="term" value="P:L-histidine biosynthetic process"/>
    <property type="evidence" value="ECO:0007669"/>
    <property type="project" value="UniProtKB-UniRule"/>
</dbReference>
<proteinExistence type="inferred from homology"/>
<dbReference type="GO" id="GO:0016757">
    <property type="term" value="F:glycosyltransferase activity"/>
    <property type="evidence" value="ECO:0007669"/>
    <property type="project" value="UniProtKB-KW"/>
</dbReference>
<protein>
    <recommendedName>
        <fullName evidence="4 9">ATP phosphoribosyltransferase regulatory subunit</fullName>
    </recommendedName>
</protein>
<dbReference type="InterPro" id="IPR004517">
    <property type="entry name" value="HisZ"/>
</dbReference>
<evidence type="ECO:0000313" key="13">
    <source>
        <dbReference type="Proteomes" id="UP000198304"/>
    </source>
</evidence>
<feature type="binding site" evidence="10">
    <location>
        <position position="125"/>
    </location>
    <ligand>
        <name>L-histidine</name>
        <dbReference type="ChEBI" id="CHEBI:57595"/>
    </ligand>
</feature>
<dbReference type="InterPro" id="IPR041715">
    <property type="entry name" value="HisRS-like_core"/>
</dbReference>
<evidence type="ECO:0000259" key="11">
    <source>
        <dbReference type="PROSITE" id="PS50862"/>
    </source>
</evidence>
<dbReference type="EMBL" id="FZOJ01000015">
    <property type="protein sequence ID" value="SNS62993.1"/>
    <property type="molecule type" value="Genomic_DNA"/>
</dbReference>
<dbReference type="GO" id="GO:0005737">
    <property type="term" value="C:cytoplasm"/>
    <property type="evidence" value="ECO:0007669"/>
    <property type="project" value="UniProtKB-SubCell"/>
</dbReference>
<dbReference type="GO" id="GO:0004821">
    <property type="term" value="F:histidine-tRNA ligase activity"/>
    <property type="evidence" value="ECO:0007669"/>
    <property type="project" value="TreeGrafter"/>
</dbReference>
<evidence type="ECO:0000256" key="1">
    <source>
        <dbReference type="ARBA" id="ARBA00004496"/>
    </source>
</evidence>
<dbReference type="GO" id="GO:0140096">
    <property type="term" value="F:catalytic activity, acting on a protein"/>
    <property type="evidence" value="ECO:0007669"/>
    <property type="project" value="UniProtKB-ARBA"/>
</dbReference>
<keyword evidence="12" id="KW-0808">Transferase</keyword>
<dbReference type="PANTHER" id="PTHR43707">
    <property type="entry name" value="HISTIDYL-TRNA SYNTHETASE"/>
    <property type="match status" value="1"/>
</dbReference>